<keyword evidence="3" id="KW-0997">Cell inner membrane</keyword>
<evidence type="ECO:0000259" key="11">
    <source>
        <dbReference type="PROSITE" id="PS51779"/>
    </source>
</evidence>
<evidence type="ECO:0000256" key="9">
    <source>
        <dbReference type="SAM" id="MobiDB-lite"/>
    </source>
</evidence>
<keyword evidence="7 10" id="KW-0472">Membrane</keyword>
<keyword evidence="5 10" id="KW-0812">Transmembrane</keyword>
<accession>A0A3B0SJ14</accession>
<organism evidence="12">
    <name type="scientific">hydrothermal vent metagenome</name>
    <dbReference type="NCBI Taxonomy" id="652676"/>
    <lineage>
        <taxon>unclassified sequences</taxon>
        <taxon>metagenomes</taxon>
        <taxon>ecological metagenomes</taxon>
    </lineage>
</organism>
<feature type="region of interest" description="Disordered" evidence="9">
    <location>
        <begin position="1"/>
        <end position="26"/>
    </location>
</feature>
<keyword evidence="2" id="KW-1003">Cell membrane</keyword>
<evidence type="ECO:0000256" key="1">
    <source>
        <dbReference type="ARBA" id="ARBA00004370"/>
    </source>
</evidence>
<keyword evidence="8" id="KW-0131">Cell cycle</keyword>
<evidence type="ECO:0000256" key="7">
    <source>
        <dbReference type="ARBA" id="ARBA00023136"/>
    </source>
</evidence>
<evidence type="ECO:0000256" key="2">
    <source>
        <dbReference type="ARBA" id="ARBA00022475"/>
    </source>
</evidence>
<dbReference type="PANTHER" id="PTHR35851">
    <property type="entry name" value="CELL DIVISION PROTEIN FTSQ"/>
    <property type="match status" value="1"/>
</dbReference>
<dbReference type="PROSITE" id="PS51779">
    <property type="entry name" value="POTRA"/>
    <property type="match status" value="1"/>
</dbReference>
<dbReference type="HAMAP" id="MF_00911">
    <property type="entry name" value="FtsQ_subfam"/>
    <property type="match status" value="1"/>
</dbReference>
<feature type="transmembrane region" description="Helical" evidence="10">
    <location>
        <begin position="54"/>
        <end position="77"/>
    </location>
</feature>
<evidence type="ECO:0000256" key="10">
    <source>
        <dbReference type="SAM" id="Phobius"/>
    </source>
</evidence>
<evidence type="ECO:0000256" key="4">
    <source>
        <dbReference type="ARBA" id="ARBA00022618"/>
    </source>
</evidence>
<evidence type="ECO:0000256" key="6">
    <source>
        <dbReference type="ARBA" id="ARBA00022989"/>
    </source>
</evidence>
<gene>
    <name evidence="12" type="ORF">MNBD_ALPHA06-499</name>
</gene>
<evidence type="ECO:0000256" key="8">
    <source>
        <dbReference type="ARBA" id="ARBA00023306"/>
    </source>
</evidence>
<reference evidence="12" key="1">
    <citation type="submission" date="2018-06" db="EMBL/GenBank/DDBJ databases">
        <authorList>
            <person name="Zhirakovskaya E."/>
        </authorList>
    </citation>
    <scope>NUCLEOTIDE SEQUENCE</scope>
</reference>
<dbReference type="Gene3D" id="3.10.20.310">
    <property type="entry name" value="membrane protein fhac"/>
    <property type="match status" value="1"/>
</dbReference>
<evidence type="ECO:0000256" key="3">
    <source>
        <dbReference type="ARBA" id="ARBA00022519"/>
    </source>
</evidence>
<evidence type="ECO:0000256" key="5">
    <source>
        <dbReference type="ARBA" id="ARBA00022692"/>
    </source>
</evidence>
<dbReference type="InterPro" id="IPR026579">
    <property type="entry name" value="FtsQ"/>
</dbReference>
<keyword evidence="6 10" id="KW-1133">Transmembrane helix</keyword>
<name>A0A3B0SJ14_9ZZZZ</name>
<keyword evidence="4 12" id="KW-0132">Cell division</keyword>
<proteinExistence type="inferred from homology"/>
<dbReference type="GO" id="GO:0090529">
    <property type="term" value="P:cell septum assembly"/>
    <property type="evidence" value="ECO:0007669"/>
    <property type="project" value="InterPro"/>
</dbReference>
<dbReference type="Pfam" id="PF08478">
    <property type="entry name" value="POTRA_1"/>
    <property type="match status" value="1"/>
</dbReference>
<dbReference type="EMBL" id="UOEE01000306">
    <property type="protein sequence ID" value="VAW00937.1"/>
    <property type="molecule type" value="Genomic_DNA"/>
</dbReference>
<comment type="subcellular location">
    <subcellularLocation>
        <location evidence="1">Membrane</location>
    </subcellularLocation>
</comment>
<dbReference type="InterPro" id="IPR034746">
    <property type="entry name" value="POTRA"/>
</dbReference>
<dbReference type="Pfam" id="PF03799">
    <property type="entry name" value="FtsQ_DivIB_C"/>
    <property type="match status" value="1"/>
</dbReference>
<dbReference type="PANTHER" id="PTHR35851:SF1">
    <property type="entry name" value="CELL DIVISION PROTEIN FTSQ"/>
    <property type="match status" value="1"/>
</dbReference>
<feature type="domain" description="POTRA" evidence="11">
    <location>
        <begin position="97"/>
        <end position="165"/>
    </location>
</feature>
<dbReference type="InterPro" id="IPR005548">
    <property type="entry name" value="Cell_div_FtsQ/DivIB_C"/>
</dbReference>
<dbReference type="GO" id="GO:0016020">
    <property type="term" value="C:membrane"/>
    <property type="evidence" value="ECO:0007669"/>
    <property type="project" value="UniProtKB-SubCell"/>
</dbReference>
<sequence length="304" mass="33131">MRILQLRSRPDRRPAKAAPARRVPKVMKKNVSSKASNWVHAKARSVRHGHRPRTMIVGIISGVFSTILLGLWLSGYLSNAYGASLRFGENQLLAVGFSVEHIDIDGATHASEAEVRKALAVEKGELVFGVDLAEARSRIESLGWVRQASVTRLLPNRISVVITERTPFAIWQYNNQFNLVDAQGILIEPTNVHAYTELPLVVGQGAAGEAAGILTYLASKKAFAGKIQSVVRVSQRRWNVQLLSGSKLLLPAANWQGVFEQIAASADIQDLLDMPSLIIDARIAGQLAVRSNLNNGATKLAFTS</sequence>
<dbReference type="AlphaFoldDB" id="A0A3B0SJ14"/>
<protein>
    <submittedName>
        <fullName evidence="12">Cell division protein FtsQ</fullName>
    </submittedName>
</protein>
<dbReference type="InterPro" id="IPR013685">
    <property type="entry name" value="POTRA_FtsQ_type"/>
</dbReference>
<evidence type="ECO:0000313" key="12">
    <source>
        <dbReference type="EMBL" id="VAW00937.1"/>
    </source>
</evidence>